<evidence type="ECO:0000313" key="8">
    <source>
        <dbReference type="Proteomes" id="UP001236806"/>
    </source>
</evidence>
<dbReference type="PROSITE" id="PS51257">
    <property type="entry name" value="PROKAR_LIPOPROTEIN"/>
    <property type="match status" value="1"/>
</dbReference>
<keyword evidence="8" id="KW-1185">Reference proteome</keyword>
<keyword evidence="3" id="KW-0813">Transport</keyword>
<dbReference type="SUPFAM" id="SSF53850">
    <property type="entry name" value="Periplasmic binding protein-like II"/>
    <property type="match status" value="1"/>
</dbReference>
<dbReference type="InterPro" id="IPR000914">
    <property type="entry name" value="SBP_5_dom"/>
</dbReference>
<sequence length="510" mass="54686">MPTLHPRRAAVGSAAVIIAASLALTACGGEPSPTSEVAQTTLTFGVQAAPNSLDPAQLHDGQQRYVWGAVYDTLIYSDNEGVLKPGAAKSWEYSADAKSLTLKLRDDMEFSDGDPVTSAAVKTSLERTRTTAGPQQSNLSAIASIDTPDEHTAVLNLKRQDPDLLVSLSYGAGAIGDPGTINEARTALDPVGSGPYTLDRTATVDGTKYVLNRRDDYWNAKAYPFKTVTVRVIPDRTALFNALLTNELDAGTVDAAQAKQIEANGFSLTPVEDVSTAAIVIADRAGQVAPPLADVRVRQAINYAFDRKKMLNALVGGNGRPIEQVFNKLSPAYSEELDNAYSFDPGKARTLLKEAGYPSGFTLAMPANAIVQQFQASITQALADIGIKVDWEPVPAQSSSQTTKWGMYFNLGTTAAPSRTTSLYFGKNGSQNPFRYEDPKMNDLLAKLAGEADPTRAGEIYKEINKYATDNAWIAPLFSLKSTWAMKKGLEYRGTGSAVPDLRVFGVTGK</sequence>
<evidence type="ECO:0000256" key="3">
    <source>
        <dbReference type="ARBA" id="ARBA00022448"/>
    </source>
</evidence>
<gene>
    <name evidence="7" type="ORF">QFZ36_002663</name>
</gene>
<feature type="chain" id="PRO_5045999287" evidence="5">
    <location>
        <begin position="29"/>
        <end position="510"/>
    </location>
</feature>
<comment type="subcellular location">
    <subcellularLocation>
        <location evidence="1">Cell envelope</location>
    </subcellularLocation>
</comment>
<evidence type="ECO:0000256" key="1">
    <source>
        <dbReference type="ARBA" id="ARBA00004196"/>
    </source>
</evidence>
<dbReference type="Pfam" id="PF00496">
    <property type="entry name" value="SBP_bac_5"/>
    <property type="match status" value="1"/>
</dbReference>
<dbReference type="PANTHER" id="PTHR30290:SF10">
    <property type="entry name" value="PERIPLASMIC OLIGOPEPTIDE-BINDING PROTEIN-RELATED"/>
    <property type="match status" value="1"/>
</dbReference>
<dbReference type="PANTHER" id="PTHR30290">
    <property type="entry name" value="PERIPLASMIC BINDING COMPONENT OF ABC TRANSPORTER"/>
    <property type="match status" value="1"/>
</dbReference>
<dbReference type="InterPro" id="IPR030678">
    <property type="entry name" value="Peptide/Ni-bd"/>
</dbReference>
<protein>
    <submittedName>
        <fullName evidence="7">Peptide/nickel transport system substrate-binding protein</fullName>
    </submittedName>
</protein>
<organism evidence="7 8">
    <name type="scientific">Pseudarthrobacter siccitolerans</name>
    <dbReference type="NCBI Taxonomy" id="861266"/>
    <lineage>
        <taxon>Bacteria</taxon>
        <taxon>Bacillati</taxon>
        <taxon>Actinomycetota</taxon>
        <taxon>Actinomycetes</taxon>
        <taxon>Micrococcales</taxon>
        <taxon>Micrococcaceae</taxon>
        <taxon>Pseudarthrobacter</taxon>
    </lineage>
</organism>
<name>A0ABU0PMA5_9MICC</name>
<feature type="domain" description="Solute-binding protein family 5" evidence="6">
    <location>
        <begin position="83"/>
        <end position="426"/>
    </location>
</feature>
<accession>A0ABU0PMA5</accession>
<dbReference type="Proteomes" id="UP001236806">
    <property type="component" value="Unassembled WGS sequence"/>
</dbReference>
<dbReference type="RefSeq" id="WP_306637147.1">
    <property type="nucleotide sequence ID" value="NZ_JAUSXB010000001.1"/>
</dbReference>
<dbReference type="EMBL" id="JAUSXB010000001">
    <property type="protein sequence ID" value="MDQ0675102.1"/>
    <property type="molecule type" value="Genomic_DNA"/>
</dbReference>
<evidence type="ECO:0000256" key="5">
    <source>
        <dbReference type="SAM" id="SignalP"/>
    </source>
</evidence>
<comment type="similarity">
    <text evidence="2">Belongs to the bacterial solute-binding protein 5 family.</text>
</comment>
<reference evidence="7 8" key="1">
    <citation type="submission" date="2023-07" db="EMBL/GenBank/DDBJ databases">
        <title>Comparative genomics of wheat-associated soil bacteria to identify genetic determinants of phenazine resistance.</title>
        <authorList>
            <person name="Mouncey N."/>
        </authorList>
    </citation>
    <scope>NUCLEOTIDE SEQUENCE [LARGE SCALE GENOMIC DNA]</scope>
    <source>
        <strain evidence="7 8">W1I3</strain>
    </source>
</reference>
<keyword evidence="4 5" id="KW-0732">Signal</keyword>
<evidence type="ECO:0000256" key="2">
    <source>
        <dbReference type="ARBA" id="ARBA00005695"/>
    </source>
</evidence>
<proteinExistence type="inferred from homology"/>
<dbReference type="Gene3D" id="3.40.190.10">
    <property type="entry name" value="Periplasmic binding protein-like II"/>
    <property type="match status" value="1"/>
</dbReference>
<feature type="signal peptide" evidence="5">
    <location>
        <begin position="1"/>
        <end position="28"/>
    </location>
</feature>
<dbReference type="PIRSF" id="PIRSF002741">
    <property type="entry name" value="MppA"/>
    <property type="match status" value="1"/>
</dbReference>
<evidence type="ECO:0000256" key="4">
    <source>
        <dbReference type="ARBA" id="ARBA00022729"/>
    </source>
</evidence>
<evidence type="ECO:0000259" key="6">
    <source>
        <dbReference type="Pfam" id="PF00496"/>
    </source>
</evidence>
<evidence type="ECO:0000313" key="7">
    <source>
        <dbReference type="EMBL" id="MDQ0675102.1"/>
    </source>
</evidence>
<dbReference type="Gene3D" id="3.10.105.10">
    <property type="entry name" value="Dipeptide-binding Protein, Domain 3"/>
    <property type="match status" value="1"/>
</dbReference>
<dbReference type="InterPro" id="IPR039424">
    <property type="entry name" value="SBP_5"/>
</dbReference>
<comment type="caution">
    <text evidence="7">The sequence shown here is derived from an EMBL/GenBank/DDBJ whole genome shotgun (WGS) entry which is preliminary data.</text>
</comment>